<keyword evidence="6 9" id="KW-0464">Manganese</keyword>
<feature type="binding site" evidence="9">
    <location>
        <position position="121"/>
    </location>
    <ligand>
        <name>NADPH</name>
        <dbReference type="ChEBI" id="CHEBI:57783"/>
    </ligand>
</feature>
<comment type="similarity">
    <text evidence="2 9">Belongs to the DXR family.</text>
</comment>
<dbReference type="Pfam" id="PF13288">
    <property type="entry name" value="DXPR_C"/>
    <property type="match status" value="1"/>
</dbReference>
<feature type="binding site" evidence="9">
    <location>
        <position position="205"/>
    </location>
    <ligand>
        <name>1-deoxy-D-xylulose 5-phosphate</name>
        <dbReference type="ChEBI" id="CHEBI:57792"/>
    </ligand>
</feature>
<feature type="domain" description="DXP reductoisomerase C-terminal" evidence="12">
    <location>
        <begin position="254"/>
        <end position="365"/>
    </location>
</feature>
<dbReference type="GO" id="GO:0030145">
    <property type="term" value="F:manganese ion binding"/>
    <property type="evidence" value="ECO:0007669"/>
    <property type="project" value="TreeGrafter"/>
</dbReference>
<evidence type="ECO:0000313" key="14">
    <source>
        <dbReference type="Proteomes" id="UP000606463"/>
    </source>
</evidence>
<evidence type="ECO:0000259" key="11">
    <source>
        <dbReference type="Pfam" id="PF08436"/>
    </source>
</evidence>
<dbReference type="Gene3D" id="3.40.50.720">
    <property type="entry name" value="NAD(P)-binding Rossmann-like Domain"/>
    <property type="match status" value="1"/>
</dbReference>
<dbReference type="InterPro" id="IPR003821">
    <property type="entry name" value="DXP_reductoisomerase"/>
</dbReference>
<keyword evidence="7 9" id="KW-0414">Isoprene biosynthesis</keyword>
<feature type="binding site" evidence="9">
    <location>
        <position position="12"/>
    </location>
    <ligand>
        <name>NADPH</name>
        <dbReference type="ChEBI" id="CHEBI:57783"/>
    </ligand>
</feature>
<dbReference type="SUPFAM" id="SSF51735">
    <property type="entry name" value="NAD(P)-binding Rossmann-fold domains"/>
    <property type="match status" value="1"/>
</dbReference>
<feature type="binding site" evidence="9">
    <location>
        <position position="122"/>
    </location>
    <ligand>
        <name>1-deoxy-D-xylulose 5-phosphate</name>
        <dbReference type="ChEBI" id="CHEBI:57792"/>
    </ligand>
</feature>
<feature type="binding site" evidence="9">
    <location>
        <position position="210"/>
    </location>
    <ligand>
        <name>1-deoxy-D-xylulose 5-phosphate</name>
        <dbReference type="ChEBI" id="CHEBI:57792"/>
    </ligand>
</feature>
<dbReference type="PIRSF" id="PIRSF006205">
    <property type="entry name" value="Dxp_reductismrs"/>
    <property type="match status" value="1"/>
</dbReference>
<evidence type="ECO:0000256" key="5">
    <source>
        <dbReference type="ARBA" id="ARBA00023002"/>
    </source>
</evidence>
<dbReference type="InterPro" id="IPR013644">
    <property type="entry name" value="DXP_reductoisomerase_C"/>
</dbReference>
<feature type="domain" description="1-deoxy-D-xylulose 5-phosphate reductoisomerase N-terminal" evidence="10">
    <location>
        <begin position="4"/>
        <end position="129"/>
    </location>
</feature>
<comment type="pathway">
    <text evidence="1 9">Isoprenoid biosynthesis; isopentenyl diphosphate biosynthesis via DXP pathway; isopentenyl diphosphate from 1-deoxy-D-xylulose 5-phosphate: step 1/6.</text>
</comment>
<dbReference type="InterPro" id="IPR013512">
    <property type="entry name" value="DXP_reductoisomerase_N"/>
</dbReference>
<feature type="binding site" evidence="9">
    <location>
        <position position="144"/>
    </location>
    <ligand>
        <name>1-deoxy-D-xylulose 5-phosphate</name>
        <dbReference type="ChEBI" id="CHEBI:57792"/>
    </ligand>
</feature>
<protein>
    <recommendedName>
        <fullName evidence="9">1-deoxy-D-xylulose 5-phosphate reductoisomerase</fullName>
        <shortName evidence="9">DXP reductoisomerase</shortName>
        <ecNumber evidence="9">1.1.1.267</ecNumber>
    </recommendedName>
    <alternativeName>
        <fullName evidence="9">1-deoxyxylulose-5-phosphate reductoisomerase</fullName>
    </alternativeName>
    <alternativeName>
        <fullName evidence="9">2-C-methyl-D-erythritol 4-phosphate synthase</fullName>
    </alternativeName>
</protein>
<keyword evidence="3 9" id="KW-0479">Metal-binding</keyword>
<organism evidence="13 14">
    <name type="scientific">Aquifex aeolicus</name>
    <dbReference type="NCBI Taxonomy" id="63363"/>
    <lineage>
        <taxon>Bacteria</taxon>
        <taxon>Pseudomonadati</taxon>
        <taxon>Aquificota</taxon>
        <taxon>Aquificia</taxon>
        <taxon>Aquificales</taxon>
        <taxon>Aquificaceae</taxon>
        <taxon>Aquifex</taxon>
    </lineage>
</organism>
<feature type="binding site" evidence="9">
    <location>
        <position position="13"/>
    </location>
    <ligand>
        <name>NADPH</name>
        <dbReference type="ChEBI" id="CHEBI:57783"/>
    </ligand>
</feature>
<feature type="binding site" evidence="9">
    <location>
        <position position="11"/>
    </location>
    <ligand>
        <name>NADPH</name>
        <dbReference type="ChEBI" id="CHEBI:57783"/>
    </ligand>
</feature>
<feature type="binding site" evidence="9">
    <location>
        <position position="143"/>
    </location>
    <ligand>
        <name>Mn(2+)</name>
        <dbReference type="ChEBI" id="CHEBI:29035"/>
    </ligand>
</feature>
<reference evidence="13" key="1">
    <citation type="journal article" date="2020" name="ISME J.">
        <title>Gammaproteobacteria mediating utilization of methyl-, sulfur- and petroleum organic compounds in deep ocean hydrothermal plumes.</title>
        <authorList>
            <person name="Zhou Z."/>
            <person name="Liu Y."/>
            <person name="Pan J."/>
            <person name="Cron B.R."/>
            <person name="Toner B.M."/>
            <person name="Anantharaman K."/>
            <person name="Breier J.A."/>
            <person name="Dick G.J."/>
            <person name="Li M."/>
        </authorList>
    </citation>
    <scope>NUCLEOTIDE SEQUENCE</scope>
    <source>
        <strain evidence="13">SZUA-1501</strain>
    </source>
</reference>
<feature type="binding site" evidence="9">
    <location>
        <position position="37"/>
    </location>
    <ligand>
        <name>NADPH</name>
        <dbReference type="ChEBI" id="CHEBI:57783"/>
    </ligand>
</feature>
<evidence type="ECO:0000259" key="12">
    <source>
        <dbReference type="Pfam" id="PF13288"/>
    </source>
</evidence>
<evidence type="ECO:0000256" key="2">
    <source>
        <dbReference type="ARBA" id="ARBA00006825"/>
    </source>
</evidence>
<comment type="function">
    <text evidence="9">Catalyzes the NADPH-dependent rearrangement and reduction of 1-deoxy-D-xylulose-5-phosphate (DXP) to 2-C-methyl-D-erythritol 4-phosphate (MEP).</text>
</comment>
<evidence type="ECO:0000256" key="6">
    <source>
        <dbReference type="ARBA" id="ARBA00023211"/>
    </source>
</evidence>
<dbReference type="HAMAP" id="MF_00183">
    <property type="entry name" value="DXP_reductoisom"/>
    <property type="match status" value="1"/>
</dbReference>
<gene>
    <name evidence="9" type="primary">dxr</name>
    <name evidence="13" type="ORF">EYH37_00600</name>
</gene>
<dbReference type="Gene3D" id="1.10.1740.10">
    <property type="match status" value="1"/>
</dbReference>
<evidence type="ECO:0000259" key="10">
    <source>
        <dbReference type="Pfam" id="PF02670"/>
    </source>
</evidence>
<keyword evidence="5 9" id="KW-0560">Oxidoreductase</keyword>
<dbReference type="GO" id="GO:0030604">
    <property type="term" value="F:1-deoxy-D-xylulose-5-phosphate reductoisomerase activity"/>
    <property type="evidence" value="ECO:0007669"/>
    <property type="project" value="UniProtKB-UniRule"/>
</dbReference>
<dbReference type="EC" id="1.1.1.267" evidence="9"/>
<keyword evidence="9" id="KW-0460">Magnesium</keyword>
<evidence type="ECO:0000256" key="7">
    <source>
        <dbReference type="ARBA" id="ARBA00023229"/>
    </source>
</evidence>
<feature type="binding site" evidence="9">
    <location>
        <position position="145"/>
    </location>
    <ligand>
        <name>Mn(2+)</name>
        <dbReference type="ChEBI" id="CHEBI:29035"/>
    </ligand>
</feature>
<dbReference type="SUPFAM" id="SSF69055">
    <property type="entry name" value="1-deoxy-D-xylulose-5-phosphate reductoisomerase, C-terminal domain"/>
    <property type="match status" value="1"/>
</dbReference>
<comment type="cofactor">
    <cofactor evidence="9">
        <name>Mg(2+)</name>
        <dbReference type="ChEBI" id="CHEBI:18420"/>
    </cofactor>
    <cofactor evidence="9">
        <name>Mn(2+)</name>
        <dbReference type="ChEBI" id="CHEBI:29035"/>
    </cofactor>
</comment>
<accession>A0A9D0YNL0</accession>
<comment type="caution">
    <text evidence="9">Lacks conserved residue(s) required for the propagation of feature annotation.</text>
</comment>
<evidence type="ECO:0000256" key="8">
    <source>
        <dbReference type="ARBA" id="ARBA00048543"/>
    </source>
</evidence>
<feature type="binding site" evidence="9">
    <location>
        <position position="214"/>
    </location>
    <ligand>
        <name>Mn(2+)</name>
        <dbReference type="ChEBI" id="CHEBI:29035"/>
    </ligand>
</feature>
<dbReference type="PANTHER" id="PTHR30525">
    <property type="entry name" value="1-DEOXY-D-XYLULOSE 5-PHOSPHATE REDUCTOISOMERASE"/>
    <property type="match status" value="1"/>
</dbReference>
<dbReference type="InterPro" id="IPR036291">
    <property type="entry name" value="NAD(P)-bd_dom_sf"/>
</dbReference>
<dbReference type="InterPro" id="IPR036169">
    <property type="entry name" value="DXPR_C_sf"/>
</dbReference>
<dbReference type="GO" id="GO:0070402">
    <property type="term" value="F:NADPH binding"/>
    <property type="evidence" value="ECO:0007669"/>
    <property type="project" value="InterPro"/>
</dbReference>
<dbReference type="EMBL" id="DQVE01000006">
    <property type="protein sequence ID" value="HIP97857.1"/>
    <property type="molecule type" value="Genomic_DNA"/>
</dbReference>
<feature type="binding site" evidence="9">
    <location>
        <position position="198"/>
    </location>
    <ligand>
        <name>NADPH</name>
        <dbReference type="ChEBI" id="CHEBI:57783"/>
    </ligand>
</feature>
<feature type="binding site" evidence="9">
    <location>
        <position position="123"/>
    </location>
    <ligand>
        <name>NADPH</name>
        <dbReference type="ChEBI" id="CHEBI:57783"/>
    </ligand>
</feature>
<proteinExistence type="inferred from homology"/>
<feature type="binding site" evidence="9">
    <location>
        <position position="10"/>
    </location>
    <ligand>
        <name>NADPH</name>
        <dbReference type="ChEBI" id="CHEBI:57783"/>
    </ligand>
</feature>
<feature type="binding site" evidence="9">
    <location>
        <position position="169"/>
    </location>
    <ligand>
        <name>1-deoxy-D-xylulose 5-phosphate</name>
        <dbReference type="ChEBI" id="CHEBI:57792"/>
    </ligand>
</feature>
<dbReference type="AlphaFoldDB" id="A0A9D0YNL0"/>
<evidence type="ECO:0000256" key="4">
    <source>
        <dbReference type="ARBA" id="ARBA00022857"/>
    </source>
</evidence>
<feature type="binding site" evidence="9">
    <location>
        <position position="214"/>
    </location>
    <ligand>
        <name>1-deoxy-D-xylulose 5-phosphate</name>
        <dbReference type="ChEBI" id="CHEBI:57792"/>
    </ligand>
</feature>
<dbReference type="SUPFAM" id="SSF55347">
    <property type="entry name" value="Glyceraldehyde-3-phosphate dehydrogenase-like, C-terminal domain"/>
    <property type="match status" value="1"/>
</dbReference>
<feature type="binding site" evidence="9">
    <location>
        <position position="192"/>
    </location>
    <ligand>
        <name>1-deoxy-D-xylulose 5-phosphate</name>
        <dbReference type="ChEBI" id="CHEBI:57792"/>
    </ligand>
</feature>
<comment type="catalytic activity">
    <reaction evidence="8">
        <text>2-C-methyl-D-erythritol 4-phosphate + NADP(+) = 1-deoxy-D-xylulose 5-phosphate + NADPH + H(+)</text>
        <dbReference type="Rhea" id="RHEA:13717"/>
        <dbReference type="ChEBI" id="CHEBI:15378"/>
        <dbReference type="ChEBI" id="CHEBI:57783"/>
        <dbReference type="ChEBI" id="CHEBI:57792"/>
        <dbReference type="ChEBI" id="CHEBI:58262"/>
        <dbReference type="ChEBI" id="CHEBI:58349"/>
        <dbReference type="EC" id="1.1.1.267"/>
    </reaction>
    <physiologicalReaction direction="right-to-left" evidence="8">
        <dbReference type="Rhea" id="RHEA:13719"/>
    </physiologicalReaction>
</comment>
<sequence length="379" mass="42433">MESIAVLGSTGSVGTQTLEGIEKFPKRFKVCLLSARKTSSKLLSQVKKFNPPYVVTQEPPPKEWLRELPQGVRHLSGNLGLAIALEKAKPQKVVNAISGIFGIEPSFLVLENTDAKLLLANKETVIAGGEFLKPYLKRIIPIDSEHNALFQLLENIPKKSIRKIYLTASGGPFRGKTLEELKRVKPEDALKHPRWKMGAKITVDSATLMNKGFEVIEAHYLFDFPIEDIQVLIHPQSVVHAIVETTDGNMFALLSPTDMKFPIQHALFYPERSITPFKGLNLPSIGRLEFEKPDTETFKCLKLAYSYGEKGLPYTALLVGADEGAVKLFLEKKISFTDIPELIEATVEKLAPKWRNMERKDIPKVVNLAYRETLKVVKS</sequence>
<dbReference type="PANTHER" id="PTHR30525:SF0">
    <property type="entry name" value="1-DEOXY-D-XYLULOSE 5-PHOSPHATE REDUCTOISOMERASE, CHLOROPLASTIC"/>
    <property type="match status" value="1"/>
</dbReference>
<feature type="domain" description="1-deoxy-D-xylulose 5-phosphate reductoisomerase C-terminal" evidence="11">
    <location>
        <begin position="139"/>
        <end position="222"/>
    </location>
</feature>
<feature type="binding site" evidence="9">
    <location>
        <position position="211"/>
    </location>
    <ligand>
        <name>1-deoxy-D-xylulose 5-phosphate</name>
        <dbReference type="ChEBI" id="CHEBI:57792"/>
    </ligand>
</feature>
<evidence type="ECO:0000313" key="13">
    <source>
        <dbReference type="EMBL" id="HIP97857.1"/>
    </source>
</evidence>
<dbReference type="NCBIfam" id="TIGR00243">
    <property type="entry name" value="Dxr"/>
    <property type="match status" value="1"/>
</dbReference>
<evidence type="ECO:0000256" key="9">
    <source>
        <dbReference type="HAMAP-Rule" id="MF_00183"/>
    </source>
</evidence>
<feature type="binding site" evidence="9">
    <location>
        <position position="145"/>
    </location>
    <ligand>
        <name>1-deoxy-D-xylulose 5-phosphate</name>
        <dbReference type="ChEBI" id="CHEBI:57792"/>
    </ligand>
</feature>
<dbReference type="Pfam" id="PF02670">
    <property type="entry name" value="DXP_reductoisom"/>
    <property type="match status" value="1"/>
</dbReference>
<dbReference type="Pfam" id="PF08436">
    <property type="entry name" value="DXP_redisom_C"/>
    <property type="match status" value="1"/>
</dbReference>
<name>A0A9D0YNL0_AQUAO</name>
<keyword evidence="4 9" id="KW-0521">NADP</keyword>
<evidence type="ECO:0000256" key="1">
    <source>
        <dbReference type="ARBA" id="ARBA00005094"/>
    </source>
</evidence>
<dbReference type="GO" id="GO:0051484">
    <property type="term" value="P:isopentenyl diphosphate biosynthetic process, methylerythritol 4-phosphate pathway involved in terpenoid biosynthetic process"/>
    <property type="evidence" value="ECO:0007669"/>
    <property type="project" value="TreeGrafter"/>
</dbReference>
<dbReference type="Proteomes" id="UP000606463">
    <property type="component" value="Unassembled WGS sequence"/>
</dbReference>
<evidence type="ECO:0000256" key="3">
    <source>
        <dbReference type="ARBA" id="ARBA00022723"/>
    </source>
</evidence>
<comment type="caution">
    <text evidence="13">The sequence shown here is derived from an EMBL/GenBank/DDBJ whole genome shotgun (WGS) entry which is preliminary data.</text>
</comment>
<dbReference type="InterPro" id="IPR026877">
    <property type="entry name" value="DXPR_C"/>
</dbReference>